<accession>A0A182D231</accession>
<gene>
    <name evidence="1" type="ORF">BV133_1983</name>
</gene>
<evidence type="ECO:0000313" key="1">
    <source>
        <dbReference type="EMBL" id="BAR99576.1"/>
    </source>
</evidence>
<reference evidence="1" key="1">
    <citation type="journal article" date="2015" name="Genome Announc.">
        <title>Complete Genome Sequence of the Bacteriochlorophyll b-Producing Photosynthetic Bacterium Blastochloris viridis.</title>
        <authorList>
            <person name="Tsukatani Y."/>
            <person name="Hirose Y."/>
            <person name="Harada J."/>
            <person name="Misawa N."/>
            <person name="Mori K."/>
            <person name="Inoue K."/>
            <person name="Tamiaki H."/>
        </authorList>
    </citation>
    <scope>NUCLEOTIDE SEQUENCE [LARGE SCALE GENOMIC DNA]</scope>
    <source>
        <strain evidence="1">DSM 133</strain>
    </source>
</reference>
<name>A0A182D231_BLAVI</name>
<protein>
    <submittedName>
        <fullName evidence="1">Uncharacterized protein</fullName>
    </submittedName>
</protein>
<organism evidence="1">
    <name type="scientific">Blastochloris viridis</name>
    <name type="common">Rhodopseudomonas viridis</name>
    <dbReference type="NCBI Taxonomy" id="1079"/>
    <lineage>
        <taxon>Bacteria</taxon>
        <taxon>Pseudomonadati</taxon>
        <taxon>Pseudomonadota</taxon>
        <taxon>Alphaproteobacteria</taxon>
        <taxon>Hyphomicrobiales</taxon>
        <taxon>Blastochloridaceae</taxon>
        <taxon>Blastochloris</taxon>
    </lineage>
</organism>
<proteinExistence type="predicted"/>
<dbReference type="EMBL" id="AP014854">
    <property type="protein sequence ID" value="BAR99576.1"/>
    <property type="molecule type" value="Genomic_DNA"/>
</dbReference>
<dbReference type="AlphaFoldDB" id="A0A182D231"/>
<sequence>MHAQATPRPGRFARSTLAFAPARQTIAKQGKETVGSAGMWSEKCWSTLR</sequence>